<organism evidence="4 5">
    <name type="scientific">Candidatus Sodalis pierantonii str. SOPE</name>
    <dbReference type="NCBI Taxonomy" id="2342"/>
    <lineage>
        <taxon>Bacteria</taxon>
        <taxon>Pseudomonadati</taxon>
        <taxon>Pseudomonadota</taxon>
        <taxon>Gammaproteobacteria</taxon>
        <taxon>Enterobacterales</taxon>
        <taxon>Bruguierivoracaceae</taxon>
        <taxon>Sodalis</taxon>
    </lineage>
</organism>
<dbReference type="CDD" id="cd05233">
    <property type="entry name" value="SDR_c"/>
    <property type="match status" value="1"/>
</dbReference>
<dbReference type="InterPro" id="IPR036291">
    <property type="entry name" value="NAD(P)-bd_dom_sf"/>
</dbReference>
<keyword evidence="5" id="KW-1185">Reference proteome</keyword>
<dbReference type="GO" id="GO:0016491">
    <property type="term" value="F:oxidoreductase activity"/>
    <property type="evidence" value="ECO:0007669"/>
    <property type="project" value="UniProtKB-KW"/>
</dbReference>
<dbReference type="RefSeq" id="WP_071882190.1">
    <property type="nucleotide sequence ID" value="NZ_CP006568.1"/>
</dbReference>
<dbReference type="PANTHER" id="PTHR43086">
    <property type="entry name" value="VERY-LONG-CHAIN 3-OXOOACYL-COA REDUCTASE"/>
    <property type="match status" value="1"/>
</dbReference>
<reference evidence="4 5" key="1">
    <citation type="journal article" date="2014" name="Genome Biol. Evol.">
        <title>Genome degeneration and adaptation in a nascent stage of symbiosis.</title>
        <authorList>
            <person name="Oakeson K.F."/>
            <person name="Gil R."/>
            <person name="Clayton A.L."/>
            <person name="Dunn D.M."/>
            <person name="von Niederhausern A.C."/>
            <person name="Hamil C."/>
            <person name="Aoyagi A."/>
            <person name="Duval B."/>
            <person name="Baca A."/>
            <person name="Silva F.J."/>
            <person name="Vallier A."/>
            <person name="Jackson D.G."/>
            <person name="Latorre A."/>
            <person name="Weiss R.B."/>
            <person name="Heddi A."/>
            <person name="Moya A."/>
            <person name="Dale C."/>
        </authorList>
    </citation>
    <scope>NUCLEOTIDE SEQUENCE [LARGE SCALE GENOMIC DNA]</scope>
    <source>
        <strain evidence="5">none</strain>
    </source>
</reference>
<feature type="region of interest" description="Disordered" evidence="3">
    <location>
        <begin position="252"/>
        <end position="271"/>
    </location>
</feature>
<dbReference type="EMBL" id="CP006568">
    <property type="protein sequence ID" value="AHF74084.1"/>
    <property type="molecule type" value="Genomic_DNA"/>
</dbReference>
<gene>
    <name evidence="4" type="ORF">SOPEG_2260</name>
</gene>
<sequence>MQSLTPLALVTGASSGIGLSFARRRAARGDPMIVVGRRQQRLDALAAEFPAVNIRPVVADLASAAGIAAVAELCRREPLTLLINNAGGAHYMPFTTLPPEKASELLQVKCIAPTLVAHAAVAGMLAFGATAPPGQAPGRAIYVATISHLVSMSLALHEELGSAGLRVQALCPSIVATEFHERQGMDLSALARMSADNVVTASLRALDLGEVLCAPGVENATLLANVFKANLAAFGAQSPQLAARYDKRYPLQPAARQPTGRPPKEIRGRPAGLTIKARAKSLLRPAWHRQTAFAYCL</sequence>
<evidence type="ECO:0000256" key="1">
    <source>
        <dbReference type="ARBA" id="ARBA00006484"/>
    </source>
</evidence>
<dbReference type="SUPFAM" id="SSF51735">
    <property type="entry name" value="NAD(P)-binding Rossmann-fold domains"/>
    <property type="match status" value="1"/>
</dbReference>
<dbReference type="AlphaFoldDB" id="W0HJW3"/>
<dbReference type="InterPro" id="IPR002347">
    <property type="entry name" value="SDR_fam"/>
</dbReference>
<dbReference type="KEGG" id="pes:SOPEG_2260"/>
<dbReference type="Proteomes" id="UP000019025">
    <property type="component" value="Chromosome"/>
</dbReference>
<proteinExistence type="inferred from homology"/>
<dbReference type="HOGENOM" id="CLU_010194_2_1_6"/>
<dbReference type="eggNOG" id="COG0300">
    <property type="taxonomic scope" value="Bacteria"/>
</dbReference>
<protein>
    <submittedName>
        <fullName evidence="4">Oxidoreductase short chain dehydrogenase/reductase family</fullName>
    </submittedName>
</protein>
<dbReference type="PANTHER" id="PTHR43086:SF3">
    <property type="entry name" value="NADP-DEPENDENT 3-HYDROXY ACID DEHYDROGENASE YDFG"/>
    <property type="match status" value="1"/>
</dbReference>
<evidence type="ECO:0000313" key="5">
    <source>
        <dbReference type="Proteomes" id="UP000019025"/>
    </source>
</evidence>
<accession>W0HJW3</accession>
<keyword evidence="2" id="KW-0560">Oxidoreductase</keyword>
<dbReference type="PRINTS" id="PR00081">
    <property type="entry name" value="GDHRDH"/>
</dbReference>
<evidence type="ECO:0000256" key="3">
    <source>
        <dbReference type="SAM" id="MobiDB-lite"/>
    </source>
</evidence>
<name>W0HJW3_9GAMM</name>
<evidence type="ECO:0000256" key="2">
    <source>
        <dbReference type="ARBA" id="ARBA00023002"/>
    </source>
</evidence>
<evidence type="ECO:0000313" key="4">
    <source>
        <dbReference type="EMBL" id="AHF74084.1"/>
    </source>
</evidence>
<dbReference type="Gene3D" id="3.40.50.720">
    <property type="entry name" value="NAD(P)-binding Rossmann-like Domain"/>
    <property type="match status" value="1"/>
</dbReference>
<dbReference type="Pfam" id="PF00106">
    <property type="entry name" value="adh_short"/>
    <property type="match status" value="1"/>
</dbReference>
<comment type="similarity">
    <text evidence="1">Belongs to the short-chain dehydrogenases/reductases (SDR) family.</text>
</comment>